<comment type="caution">
    <text evidence="1">The sequence shown here is derived from an EMBL/GenBank/DDBJ whole genome shotgun (WGS) entry which is preliminary data.</text>
</comment>
<evidence type="ECO:0000313" key="1">
    <source>
        <dbReference type="EMBL" id="PHT72189.1"/>
    </source>
</evidence>
<accession>A0A2G2YR25</accession>
<evidence type="ECO:0000313" key="2">
    <source>
        <dbReference type="Proteomes" id="UP000222542"/>
    </source>
</evidence>
<dbReference type="Gramene" id="PHT72189">
    <property type="protein sequence ID" value="PHT72189"/>
    <property type="gene ID" value="T459_22974"/>
</dbReference>
<reference evidence="1 2" key="2">
    <citation type="journal article" date="2017" name="Genome Biol.">
        <title>New reference genome sequences of hot pepper reveal the massive evolution of plant disease-resistance genes by retroduplication.</title>
        <authorList>
            <person name="Kim S."/>
            <person name="Park J."/>
            <person name="Yeom S.I."/>
            <person name="Kim Y.M."/>
            <person name="Seo E."/>
            <person name="Kim K.T."/>
            <person name="Kim M.S."/>
            <person name="Lee J.M."/>
            <person name="Cheong K."/>
            <person name="Shin H.S."/>
            <person name="Kim S.B."/>
            <person name="Han K."/>
            <person name="Lee J."/>
            <person name="Park M."/>
            <person name="Lee H.A."/>
            <person name="Lee H.Y."/>
            <person name="Lee Y."/>
            <person name="Oh S."/>
            <person name="Lee J.H."/>
            <person name="Choi E."/>
            <person name="Choi E."/>
            <person name="Lee S.E."/>
            <person name="Jeon J."/>
            <person name="Kim H."/>
            <person name="Choi G."/>
            <person name="Song H."/>
            <person name="Lee J."/>
            <person name="Lee S.C."/>
            <person name="Kwon J.K."/>
            <person name="Lee H.Y."/>
            <person name="Koo N."/>
            <person name="Hong Y."/>
            <person name="Kim R.W."/>
            <person name="Kang W.H."/>
            <person name="Huh J.H."/>
            <person name="Kang B.C."/>
            <person name="Yang T.J."/>
            <person name="Lee Y.H."/>
            <person name="Bennetzen J.L."/>
            <person name="Choi D."/>
        </authorList>
    </citation>
    <scope>NUCLEOTIDE SEQUENCE [LARGE SCALE GENOMIC DNA]</scope>
    <source>
        <strain evidence="2">cv. CM334</strain>
    </source>
</reference>
<proteinExistence type="predicted"/>
<dbReference type="AlphaFoldDB" id="A0A2G2YR25"/>
<dbReference type="OMA" id="TICVKLL"/>
<reference evidence="1 2" key="1">
    <citation type="journal article" date="2014" name="Nat. Genet.">
        <title>Genome sequence of the hot pepper provides insights into the evolution of pungency in Capsicum species.</title>
        <authorList>
            <person name="Kim S."/>
            <person name="Park M."/>
            <person name="Yeom S.I."/>
            <person name="Kim Y.M."/>
            <person name="Lee J.M."/>
            <person name="Lee H.A."/>
            <person name="Seo E."/>
            <person name="Choi J."/>
            <person name="Cheong K."/>
            <person name="Kim K.T."/>
            <person name="Jung K."/>
            <person name="Lee G.W."/>
            <person name="Oh S.K."/>
            <person name="Bae C."/>
            <person name="Kim S.B."/>
            <person name="Lee H.Y."/>
            <person name="Kim S.Y."/>
            <person name="Kim M.S."/>
            <person name="Kang B.C."/>
            <person name="Jo Y.D."/>
            <person name="Yang H.B."/>
            <person name="Jeong H.J."/>
            <person name="Kang W.H."/>
            <person name="Kwon J.K."/>
            <person name="Shin C."/>
            <person name="Lim J.Y."/>
            <person name="Park J.H."/>
            <person name="Huh J.H."/>
            <person name="Kim J.S."/>
            <person name="Kim B.D."/>
            <person name="Cohen O."/>
            <person name="Paran I."/>
            <person name="Suh M.C."/>
            <person name="Lee S.B."/>
            <person name="Kim Y.K."/>
            <person name="Shin Y."/>
            <person name="Noh S.J."/>
            <person name="Park J."/>
            <person name="Seo Y.S."/>
            <person name="Kwon S.Y."/>
            <person name="Kim H.A."/>
            <person name="Park J.M."/>
            <person name="Kim H.J."/>
            <person name="Choi S.B."/>
            <person name="Bosland P.W."/>
            <person name="Reeves G."/>
            <person name="Jo S.H."/>
            <person name="Lee B.W."/>
            <person name="Cho H.T."/>
            <person name="Choi H.S."/>
            <person name="Lee M.S."/>
            <person name="Yu Y."/>
            <person name="Do Choi Y."/>
            <person name="Park B.S."/>
            <person name="van Deynze A."/>
            <person name="Ashrafi H."/>
            <person name="Hill T."/>
            <person name="Kim W.T."/>
            <person name="Pai H.S."/>
            <person name="Ahn H.K."/>
            <person name="Yeam I."/>
            <person name="Giovannoni J.J."/>
            <person name="Rose J.K."/>
            <person name="Sorensen I."/>
            <person name="Lee S.J."/>
            <person name="Kim R.W."/>
            <person name="Choi I.Y."/>
            <person name="Choi B.S."/>
            <person name="Lim J.S."/>
            <person name="Lee Y.H."/>
            <person name="Choi D."/>
        </authorList>
    </citation>
    <scope>NUCLEOTIDE SEQUENCE [LARGE SCALE GENOMIC DNA]</scope>
    <source>
        <strain evidence="2">cv. CM334</strain>
    </source>
</reference>
<name>A0A2G2YR25_CAPAN</name>
<dbReference type="EMBL" id="AYRZ02000009">
    <property type="protein sequence ID" value="PHT72189.1"/>
    <property type="molecule type" value="Genomic_DNA"/>
</dbReference>
<keyword evidence="2" id="KW-1185">Reference proteome</keyword>
<gene>
    <name evidence="1" type="ORF">T459_22974</name>
</gene>
<organism evidence="1 2">
    <name type="scientific">Capsicum annuum</name>
    <name type="common">Capsicum pepper</name>
    <dbReference type="NCBI Taxonomy" id="4072"/>
    <lineage>
        <taxon>Eukaryota</taxon>
        <taxon>Viridiplantae</taxon>
        <taxon>Streptophyta</taxon>
        <taxon>Embryophyta</taxon>
        <taxon>Tracheophyta</taxon>
        <taxon>Spermatophyta</taxon>
        <taxon>Magnoliopsida</taxon>
        <taxon>eudicotyledons</taxon>
        <taxon>Gunneridae</taxon>
        <taxon>Pentapetalae</taxon>
        <taxon>asterids</taxon>
        <taxon>lamiids</taxon>
        <taxon>Solanales</taxon>
        <taxon>Solanaceae</taxon>
        <taxon>Solanoideae</taxon>
        <taxon>Capsiceae</taxon>
        <taxon>Capsicum</taxon>
    </lineage>
</organism>
<dbReference type="Proteomes" id="UP000222542">
    <property type="component" value="Unassembled WGS sequence"/>
</dbReference>
<sequence length="106" mass="11885">MFQIHLTDATGSTTTSISDALGEKMLSTTAEDIFDTICVKLLRLDHIYQMLSNKLFNIQLKKSSWVSANVTHTSLTIVSFIEKEQVLPLTIDQRIAKKVRPFAASK</sequence>
<protein>
    <submittedName>
        <fullName evidence="1">Uncharacterized protein</fullName>
    </submittedName>
</protein>